<dbReference type="AlphaFoldDB" id="A0A1Y1I1Q2"/>
<evidence type="ECO:0000256" key="1">
    <source>
        <dbReference type="SAM" id="MobiDB-lite"/>
    </source>
</evidence>
<dbReference type="PANTHER" id="PTHR31066">
    <property type="entry name" value="OS05G0427100 PROTEIN-RELATED"/>
    <property type="match status" value="1"/>
</dbReference>
<name>A0A1Y1I1Q2_KLENI</name>
<reference evidence="3 4" key="1">
    <citation type="journal article" date="2014" name="Nat. Commun.">
        <title>Klebsormidium flaccidum genome reveals primary factors for plant terrestrial adaptation.</title>
        <authorList>
            <person name="Hori K."/>
            <person name="Maruyama F."/>
            <person name="Fujisawa T."/>
            <person name="Togashi T."/>
            <person name="Yamamoto N."/>
            <person name="Seo M."/>
            <person name="Sato S."/>
            <person name="Yamada T."/>
            <person name="Mori H."/>
            <person name="Tajima N."/>
            <person name="Moriyama T."/>
            <person name="Ikeuchi M."/>
            <person name="Watanabe M."/>
            <person name="Wada H."/>
            <person name="Kobayashi K."/>
            <person name="Saito M."/>
            <person name="Masuda T."/>
            <person name="Sasaki-Sekimoto Y."/>
            <person name="Mashiguchi K."/>
            <person name="Awai K."/>
            <person name="Shimojima M."/>
            <person name="Masuda S."/>
            <person name="Iwai M."/>
            <person name="Nobusawa T."/>
            <person name="Narise T."/>
            <person name="Kondo S."/>
            <person name="Saito H."/>
            <person name="Sato R."/>
            <person name="Murakawa M."/>
            <person name="Ihara Y."/>
            <person name="Oshima-Yamada Y."/>
            <person name="Ohtaka K."/>
            <person name="Satoh M."/>
            <person name="Sonobe K."/>
            <person name="Ishii M."/>
            <person name="Ohtani R."/>
            <person name="Kanamori-Sato M."/>
            <person name="Honoki R."/>
            <person name="Miyazaki D."/>
            <person name="Mochizuki H."/>
            <person name="Umetsu J."/>
            <person name="Higashi K."/>
            <person name="Shibata D."/>
            <person name="Kamiya Y."/>
            <person name="Sato N."/>
            <person name="Nakamura Y."/>
            <person name="Tabata S."/>
            <person name="Ida S."/>
            <person name="Kurokawa K."/>
            <person name="Ohta H."/>
        </authorList>
    </citation>
    <scope>NUCLEOTIDE SEQUENCE [LARGE SCALE GENOMIC DNA]</scope>
    <source>
        <strain evidence="3 4">NIES-2285</strain>
    </source>
</reference>
<evidence type="ECO:0000313" key="4">
    <source>
        <dbReference type="Proteomes" id="UP000054558"/>
    </source>
</evidence>
<feature type="domain" description="PB1" evidence="2">
    <location>
        <begin position="277"/>
        <end position="366"/>
    </location>
</feature>
<dbReference type="CDD" id="cd06410">
    <property type="entry name" value="PB1_UP2"/>
    <property type="match status" value="1"/>
</dbReference>
<dbReference type="InterPro" id="IPR053198">
    <property type="entry name" value="Gynoecium_Dev_Regulator"/>
</dbReference>
<dbReference type="EMBL" id="DF237157">
    <property type="protein sequence ID" value="GAQ84845.1"/>
    <property type="molecule type" value="Genomic_DNA"/>
</dbReference>
<feature type="compositionally biased region" description="Pro residues" evidence="1">
    <location>
        <begin position="1"/>
        <end position="12"/>
    </location>
</feature>
<gene>
    <name evidence="3" type="ORF">KFL_002080230</name>
</gene>
<evidence type="ECO:0000313" key="3">
    <source>
        <dbReference type="EMBL" id="GAQ84845.1"/>
    </source>
</evidence>
<accession>A0A1Y1I1Q2</accession>
<feature type="region of interest" description="Disordered" evidence="1">
    <location>
        <begin position="1"/>
        <end position="31"/>
    </location>
</feature>
<dbReference type="Gene3D" id="3.10.20.90">
    <property type="entry name" value="Phosphatidylinositol 3-kinase Catalytic Subunit, Chain A, domain 1"/>
    <property type="match status" value="1"/>
</dbReference>
<dbReference type="InterPro" id="IPR000270">
    <property type="entry name" value="PB1_dom"/>
</dbReference>
<proteinExistence type="predicted"/>
<dbReference type="Pfam" id="PF00564">
    <property type="entry name" value="PB1"/>
    <property type="match status" value="1"/>
</dbReference>
<protein>
    <submittedName>
        <fullName evidence="3">Phox/Bem1p (PB1) domain-containing protein</fullName>
    </submittedName>
</protein>
<dbReference type="Proteomes" id="UP000054558">
    <property type="component" value="Unassembled WGS sequence"/>
</dbReference>
<evidence type="ECO:0000259" key="2">
    <source>
        <dbReference type="SMART" id="SM00666"/>
    </source>
</evidence>
<sequence>MASFLLPPPSAPLSPHQERGESRTGQFQEFATEPAPDFYPEIYNHWDAMWRGELGNRAKHKLSDLKSPSERLHRLETLAFWRLLRRAARTLEHPRPVTERSDEAIVQDNKEHVRNRERGWLNERNSEKGKVLRSYLEWPEGIPLHDPDSFKKLGYDGKELRECFVSAVHWQEEQAWNDKASFAGSPMSSIWSLPSTAESGPSSSRNGYPCLDIHPLSSSWREIPPIGSIRSLSSFGSSMDIPKPARSHSSRGSNRSVDGARMFKVKFLCSAGGDIRFTDGAWRYVGGETRFFTVSRDITYSELSFNLTKYCGTEIGLKYQLPDSNLDTLVFLSNDRDLNRMMEEYDENEWTWAGKAQRLRLFVFPELSLRGSFGSRTLW</sequence>
<dbReference type="SUPFAM" id="SSF54277">
    <property type="entry name" value="CAD &amp; PB1 domains"/>
    <property type="match status" value="1"/>
</dbReference>
<dbReference type="PANTHER" id="PTHR31066:SF85">
    <property type="entry name" value="OS02G0809100 PROTEIN"/>
    <property type="match status" value="1"/>
</dbReference>
<dbReference type="OrthoDB" id="1882326at2759"/>
<dbReference type="SMART" id="SM00666">
    <property type="entry name" value="PB1"/>
    <property type="match status" value="1"/>
</dbReference>
<organism evidence="3 4">
    <name type="scientific">Klebsormidium nitens</name>
    <name type="common">Green alga</name>
    <name type="synonym">Ulothrix nitens</name>
    <dbReference type="NCBI Taxonomy" id="105231"/>
    <lineage>
        <taxon>Eukaryota</taxon>
        <taxon>Viridiplantae</taxon>
        <taxon>Streptophyta</taxon>
        <taxon>Klebsormidiophyceae</taxon>
        <taxon>Klebsormidiales</taxon>
        <taxon>Klebsormidiaceae</taxon>
        <taxon>Klebsormidium</taxon>
    </lineage>
</organism>
<keyword evidence="4" id="KW-1185">Reference proteome</keyword>